<sequence length="184" mass="21015">MDHYLDISILPDSEFTTPVLMNAIYTNLHKALHTLASTNIGVSFPKYSSTLGNLLRIHGKKEVLQQLQNLNWIGGMIGYCEASLIKTVPADTKFRTVSRKQPTMSQSKLRRLIKRNSLTEDEIRQYKAKMFSKGLDNPYIELVSVSNGQRHRRYIEFGELFNEPITGLFDQFGLSNSATVPWFD</sequence>
<accession>A0A378LPX1</accession>
<evidence type="ECO:0000313" key="2">
    <source>
        <dbReference type="EMBL" id="STY27839.1"/>
    </source>
</evidence>
<dbReference type="AlphaFoldDB" id="A0A378LPX1"/>
<evidence type="ECO:0000313" key="1">
    <source>
        <dbReference type="EMBL" id="STX78284.1"/>
    </source>
</evidence>
<dbReference type="RefSeq" id="WP_027219826.1">
    <property type="nucleotide sequence ID" value="NZ_CAXYJC010000004.1"/>
</dbReference>
<dbReference type="Gene3D" id="3.30.70.2540">
    <property type="entry name" value="CRISPR-associated endoribonuclease Cas6/Csy4"/>
    <property type="match status" value="1"/>
</dbReference>
<protein>
    <submittedName>
        <fullName evidence="2">CRISPR-associated protein Cas6/Csy4, subtype I-F/YPEST</fullName>
    </submittedName>
</protein>
<dbReference type="EMBL" id="UGOL01000002">
    <property type="protein sequence ID" value="STY27839.1"/>
    <property type="molecule type" value="Genomic_DNA"/>
</dbReference>
<dbReference type="CDD" id="cd09739">
    <property type="entry name" value="Cas6_I-F"/>
    <property type="match status" value="1"/>
</dbReference>
<proteinExistence type="predicted"/>
<organism evidence="2 3">
    <name type="scientific">Legionella pneumophila</name>
    <dbReference type="NCBI Taxonomy" id="446"/>
    <lineage>
        <taxon>Bacteria</taxon>
        <taxon>Pseudomonadati</taxon>
        <taxon>Pseudomonadota</taxon>
        <taxon>Gammaproteobacteria</taxon>
        <taxon>Legionellales</taxon>
        <taxon>Legionellaceae</taxon>
        <taxon>Legionella</taxon>
    </lineage>
</organism>
<reference evidence="2 3" key="1">
    <citation type="submission" date="2018-06" db="EMBL/GenBank/DDBJ databases">
        <authorList>
            <consortium name="Pathogen Informatics"/>
            <person name="Doyle S."/>
        </authorList>
    </citation>
    <scope>NUCLEOTIDE SEQUENCE [LARGE SCALE GENOMIC DNA]</scope>
    <source>
        <strain evidence="2 3">NCTC12000</strain>
    </source>
</reference>
<name>A0A378LPX1_LEGPN</name>
<dbReference type="InterPro" id="IPR042564">
    <property type="entry name" value="CRISPR-Cas6/Csy4_sf"/>
</dbReference>
<dbReference type="InterPro" id="IPR013396">
    <property type="entry name" value="CRISPR-assoc_prot_Csy4"/>
</dbReference>
<dbReference type="NCBIfam" id="TIGR02563">
    <property type="entry name" value="cas_Csy4"/>
    <property type="match status" value="1"/>
</dbReference>
<evidence type="ECO:0000313" key="3">
    <source>
        <dbReference type="Proteomes" id="UP000254631"/>
    </source>
</evidence>
<dbReference type="Pfam" id="PF09618">
    <property type="entry name" value="Cas_Csy4"/>
    <property type="match status" value="1"/>
</dbReference>
<dbReference type="EMBL" id="UGOL01000001">
    <property type="protein sequence ID" value="STX78284.1"/>
    <property type="molecule type" value="Genomic_DNA"/>
</dbReference>
<dbReference type="Proteomes" id="UP000254631">
    <property type="component" value="Unassembled WGS sequence"/>
</dbReference>
<dbReference type="GO" id="GO:0043571">
    <property type="term" value="P:maintenance of CRISPR repeat elements"/>
    <property type="evidence" value="ECO:0007669"/>
    <property type="project" value="InterPro"/>
</dbReference>
<gene>
    <name evidence="1" type="ORF">NCTC12000_00162</name>
    <name evidence="2" type="ORF">NCTC12000_03254</name>
</gene>
<dbReference type="GO" id="GO:0004519">
    <property type="term" value="F:endonuclease activity"/>
    <property type="evidence" value="ECO:0007669"/>
    <property type="project" value="InterPro"/>
</dbReference>